<accession>A0AAD9AB95</accession>
<evidence type="ECO:0000313" key="2">
    <source>
        <dbReference type="EMBL" id="KAK1844295.1"/>
    </source>
</evidence>
<protein>
    <submittedName>
        <fullName evidence="2">Uncharacterized protein</fullName>
    </submittedName>
</protein>
<comment type="caution">
    <text evidence="2">The sequence shown here is derived from an EMBL/GenBank/DDBJ whole genome shotgun (WGS) entry which is preliminary data.</text>
</comment>
<dbReference type="AlphaFoldDB" id="A0AAD9AB95"/>
<reference evidence="2" key="1">
    <citation type="submission" date="2023-01" db="EMBL/GenBank/DDBJ databases">
        <title>Colletotrichum chrysophilum M932 genome sequence.</title>
        <authorList>
            <person name="Baroncelli R."/>
        </authorList>
    </citation>
    <scope>NUCLEOTIDE SEQUENCE</scope>
    <source>
        <strain evidence="2">M932</strain>
    </source>
</reference>
<feature type="region of interest" description="Disordered" evidence="1">
    <location>
        <begin position="115"/>
        <end position="152"/>
    </location>
</feature>
<evidence type="ECO:0000256" key="1">
    <source>
        <dbReference type="SAM" id="MobiDB-lite"/>
    </source>
</evidence>
<gene>
    <name evidence="2" type="ORF">CCHR01_13058</name>
</gene>
<keyword evidence="3" id="KW-1185">Reference proteome</keyword>
<organism evidence="2 3">
    <name type="scientific">Colletotrichum chrysophilum</name>
    <dbReference type="NCBI Taxonomy" id="1836956"/>
    <lineage>
        <taxon>Eukaryota</taxon>
        <taxon>Fungi</taxon>
        <taxon>Dikarya</taxon>
        <taxon>Ascomycota</taxon>
        <taxon>Pezizomycotina</taxon>
        <taxon>Sordariomycetes</taxon>
        <taxon>Hypocreomycetidae</taxon>
        <taxon>Glomerellales</taxon>
        <taxon>Glomerellaceae</taxon>
        <taxon>Colletotrichum</taxon>
        <taxon>Colletotrichum gloeosporioides species complex</taxon>
    </lineage>
</organism>
<proteinExistence type="predicted"/>
<dbReference type="EMBL" id="JAQOWY010000317">
    <property type="protein sequence ID" value="KAK1844295.1"/>
    <property type="molecule type" value="Genomic_DNA"/>
</dbReference>
<dbReference type="Proteomes" id="UP001243330">
    <property type="component" value="Unassembled WGS sequence"/>
</dbReference>
<name>A0AAD9AB95_9PEZI</name>
<feature type="region of interest" description="Disordered" evidence="1">
    <location>
        <begin position="40"/>
        <end position="100"/>
    </location>
</feature>
<evidence type="ECO:0000313" key="3">
    <source>
        <dbReference type="Proteomes" id="UP001243330"/>
    </source>
</evidence>
<sequence>MSVRIRYGYVPYNCPGMPIHHLSESPLHHARLVTVGVNKASSCGASSPGRRDSKHQSGAISSPPRIKPKRLWRPSLTERSCEPTNNRRRNHPNPQITSFAGIRPVSWLKSELQPPIDTEEDQGGLGAGQGASKATPSRMRGSLPKSTEEGPFTIRNTHHSMIHGTLLLMLICPQPIFNAHSARRPGQPSHPRSCSD</sequence>